<keyword evidence="10" id="KW-1185">Reference proteome</keyword>
<evidence type="ECO:0000313" key="10">
    <source>
        <dbReference type="Proteomes" id="UP000027064"/>
    </source>
</evidence>
<dbReference type="GO" id="GO:0015344">
    <property type="term" value="F:siderophore uptake transmembrane transporter activity"/>
    <property type="evidence" value="ECO:0007669"/>
    <property type="project" value="TreeGrafter"/>
</dbReference>
<dbReference type="EMBL" id="JNCA01000046">
    <property type="protein sequence ID" value="KDN53665.1"/>
    <property type="molecule type" value="Genomic_DNA"/>
</dbReference>
<comment type="caution">
    <text evidence="9">The sequence shown here is derived from an EMBL/GenBank/DDBJ whole genome shotgun (WGS) entry which is preliminary data.</text>
</comment>
<dbReference type="InterPro" id="IPR036942">
    <property type="entry name" value="Beta-barrel_TonB_sf"/>
</dbReference>
<reference evidence="9 10" key="1">
    <citation type="submission" date="2014-05" db="EMBL/GenBank/DDBJ databases">
        <title>Genome Sequence of Flavobacterium sp. EM1321.</title>
        <authorList>
            <person name="Shin S.-K."/>
            <person name="Yi H."/>
        </authorList>
    </citation>
    <scope>NUCLEOTIDE SEQUENCE [LARGE SCALE GENOMIC DNA]</scope>
    <source>
        <strain evidence="9 10">EM1321</strain>
    </source>
</reference>
<evidence type="ECO:0000256" key="5">
    <source>
        <dbReference type="ARBA" id="ARBA00022729"/>
    </source>
</evidence>
<dbReference type="SUPFAM" id="SSF56935">
    <property type="entry name" value="Porins"/>
    <property type="match status" value="1"/>
</dbReference>
<dbReference type="InterPro" id="IPR039426">
    <property type="entry name" value="TonB-dep_rcpt-like"/>
</dbReference>
<dbReference type="Pfam" id="PF14905">
    <property type="entry name" value="OMP_b-brl_3"/>
    <property type="match status" value="1"/>
</dbReference>
<dbReference type="RefSeq" id="WP_035662694.1">
    <property type="nucleotide sequence ID" value="NZ_JNCA01000046.1"/>
</dbReference>
<evidence type="ECO:0000256" key="6">
    <source>
        <dbReference type="ARBA" id="ARBA00023136"/>
    </source>
</evidence>
<dbReference type="InterPro" id="IPR037066">
    <property type="entry name" value="Plug_dom_sf"/>
</dbReference>
<feature type="domain" description="Outer membrane protein beta-barrel" evidence="8">
    <location>
        <begin position="304"/>
        <end position="705"/>
    </location>
</feature>
<dbReference type="OrthoDB" id="8764943at2"/>
<keyword evidence="9" id="KW-0675">Receptor</keyword>
<keyword evidence="3" id="KW-1134">Transmembrane beta strand</keyword>
<accession>A0A066WSL0</accession>
<dbReference type="STRING" id="1492738.FEM21_32170"/>
<dbReference type="Gene3D" id="2.40.170.20">
    <property type="entry name" value="TonB-dependent receptor, beta-barrel domain"/>
    <property type="match status" value="1"/>
</dbReference>
<dbReference type="PATRIC" id="fig|1492738.3.peg.3202"/>
<evidence type="ECO:0000256" key="2">
    <source>
        <dbReference type="ARBA" id="ARBA00022448"/>
    </source>
</evidence>
<evidence type="ECO:0000256" key="4">
    <source>
        <dbReference type="ARBA" id="ARBA00022692"/>
    </source>
</evidence>
<gene>
    <name evidence="9" type="ORF">FEM21_32170</name>
</gene>
<keyword evidence="6" id="KW-0472">Membrane</keyword>
<evidence type="ECO:0000313" key="9">
    <source>
        <dbReference type="EMBL" id="KDN53665.1"/>
    </source>
</evidence>
<evidence type="ECO:0000256" key="1">
    <source>
        <dbReference type="ARBA" id="ARBA00004571"/>
    </source>
</evidence>
<protein>
    <submittedName>
        <fullName evidence="9">TonB-denpendent receptor</fullName>
    </submittedName>
</protein>
<organism evidence="9 10">
    <name type="scientific">Flavobacterium seoulense</name>
    <dbReference type="NCBI Taxonomy" id="1492738"/>
    <lineage>
        <taxon>Bacteria</taxon>
        <taxon>Pseudomonadati</taxon>
        <taxon>Bacteroidota</taxon>
        <taxon>Flavobacteriia</taxon>
        <taxon>Flavobacteriales</taxon>
        <taxon>Flavobacteriaceae</taxon>
        <taxon>Flavobacterium</taxon>
    </lineage>
</organism>
<dbReference type="eggNOG" id="COG4771">
    <property type="taxonomic scope" value="Bacteria"/>
</dbReference>
<dbReference type="PANTHER" id="PTHR30069">
    <property type="entry name" value="TONB-DEPENDENT OUTER MEMBRANE RECEPTOR"/>
    <property type="match status" value="1"/>
</dbReference>
<dbReference type="PANTHER" id="PTHR30069:SF29">
    <property type="entry name" value="HEMOGLOBIN AND HEMOGLOBIN-HAPTOGLOBIN-BINDING PROTEIN 1-RELATED"/>
    <property type="match status" value="1"/>
</dbReference>
<keyword evidence="7" id="KW-0998">Cell outer membrane</keyword>
<keyword evidence="2" id="KW-0813">Transport</keyword>
<dbReference type="AlphaFoldDB" id="A0A066WSL0"/>
<dbReference type="Gene3D" id="2.170.130.10">
    <property type="entry name" value="TonB-dependent receptor, plug domain"/>
    <property type="match status" value="1"/>
</dbReference>
<sequence length="707" mass="81055">MKNILTSLLLSFSIYGFSQTEKKNDSIVKTYVNDLDEVIIVKKKETYVQKSDKMIFNVENSIVSEGGTALDVLARAPGVVVSQDGDLAVRGQKGVSVMIDGKLTQLSQKELANYLKSTTSSNIKQIEVITNPSSKYDAAGKAGIINIIMKKSRASGLKGTAFTNYARSRKNRTNSGLNLSYNKDKFNIYGNYSYTFRGEEERKNFDQIQFQDATKQEIATTNHQSSITNEPLTSNNFKIGTQYEISSKTNLEFSIDAKIGRYDNIANGKNILLNQLNQPEYDAITYNNNKEKWNDYTYAFSGVHKFNSEGKNMSFDIEYETSKFRSNQFQSAKNQITNSSIITDDRRGLIPSKLEVFTAKIDFNNPIKEKQNIEWGFKSSIKNNDNPSVYEFYQNNQWEVDASSTNHFVYKEQIHAAYVNYKYQIDNFNIQAGIRTEFTAIDIIQKTLNTNNKSDYLKWFPSLSMKYEVNENHSFHTSYSRRINRPDQFELNPFRFYNDPFNYYQGNPNLVPEIANSAEIGYSWKNLLMASLYFNQTKDVFTEVYLYNPDNNTTVTTQVNIDKSYNYGANITNTTNFYKWWSLNTLFNIFENRFSGNTANANAITPIVTYNLNLQNSFTISESWKAEANAQYQSKSNVGVFVRDDFFDFSVGISKQVLAKKGSIKFNITDVFKTKNFNIHSDIGLTNIDKRYNLDSRVATLALTYRI</sequence>
<name>A0A066WSL0_9FLAO</name>
<dbReference type="GO" id="GO:0044718">
    <property type="term" value="P:siderophore transmembrane transport"/>
    <property type="evidence" value="ECO:0007669"/>
    <property type="project" value="TreeGrafter"/>
</dbReference>
<dbReference type="Proteomes" id="UP000027064">
    <property type="component" value="Unassembled WGS sequence"/>
</dbReference>
<evidence type="ECO:0000256" key="3">
    <source>
        <dbReference type="ARBA" id="ARBA00022452"/>
    </source>
</evidence>
<keyword evidence="4" id="KW-0812">Transmembrane</keyword>
<dbReference type="GO" id="GO:0009279">
    <property type="term" value="C:cell outer membrane"/>
    <property type="evidence" value="ECO:0007669"/>
    <property type="project" value="UniProtKB-SubCell"/>
</dbReference>
<proteinExistence type="predicted"/>
<dbReference type="InterPro" id="IPR041700">
    <property type="entry name" value="OMP_b-brl_3"/>
</dbReference>
<evidence type="ECO:0000259" key="8">
    <source>
        <dbReference type="Pfam" id="PF14905"/>
    </source>
</evidence>
<evidence type="ECO:0000256" key="7">
    <source>
        <dbReference type="ARBA" id="ARBA00023237"/>
    </source>
</evidence>
<keyword evidence="5" id="KW-0732">Signal</keyword>
<comment type="subcellular location">
    <subcellularLocation>
        <location evidence="1">Cell outer membrane</location>
        <topology evidence="1">Multi-pass membrane protein</topology>
    </subcellularLocation>
</comment>